<evidence type="ECO:0000259" key="8">
    <source>
        <dbReference type="PROSITE" id="PS51085"/>
    </source>
</evidence>
<dbReference type="AlphaFoldDB" id="A0A261UIK4"/>
<dbReference type="PANTHER" id="PTHR47354">
    <property type="entry name" value="NADH OXIDOREDUCTASE HCR"/>
    <property type="match status" value="1"/>
</dbReference>
<keyword evidence="3" id="KW-0479">Metal-binding</keyword>
<dbReference type="PROSITE" id="PS51384">
    <property type="entry name" value="FAD_FR"/>
    <property type="match status" value="1"/>
</dbReference>
<sequence length="327" mass="34879">MPVSADAYPLNLVVREVTDLTPEIRAYRLAAEDGGPLPSWEAGAHLAFKLDDGLARAYSLCGDPDHGGCYDIAVKREDLGRGGSLAMHRRAGPGARLRASLPRNHFALASDAGCHLLLGGGIGVTPLLAMARVLHRAGQRFQLAVFCRSEQHLPLPADWREQPWAGAVRLHFDAPEAPQKLDLSALLDELPPDGHVYYCGPEGFMQAVRARSGHLSDAQRHSESFGGALPAEAGRAPPASPSPVELVLARQQRSISVAPGETLAHALLVAGVALDTVCEQGVCGSCVTRYLDGLPEHHDSCLDTDERREYVALCCATCASPTLVLDL</sequence>
<dbReference type="EMBL" id="NEVS01000004">
    <property type="protein sequence ID" value="OZI60703.1"/>
    <property type="molecule type" value="Genomic_DNA"/>
</dbReference>
<evidence type="ECO:0000313" key="11">
    <source>
        <dbReference type="Proteomes" id="UP000215767"/>
    </source>
</evidence>
<proteinExistence type="predicted"/>
<evidence type="ECO:0000259" key="9">
    <source>
        <dbReference type="PROSITE" id="PS51384"/>
    </source>
</evidence>
<evidence type="ECO:0008006" key="12">
    <source>
        <dbReference type="Google" id="ProtNLM"/>
    </source>
</evidence>
<evidence type="ECO:0000256" key="3">
    <source>
        <dbReference type="ARBA" id="ARBA00022723"/>
    </source>
</evidence>
<keyword evidence="1" id="KW-0285">Flavoprotein</keyword>
<dbReference type="InterPro" id="IPR006058">
    <property type="entry name" value="2Fe2S_fd_BS"/>
</dbReference>
<dbReference type="InterPro" id="IPR050415">
    <property type="entry name" value="MRET"/>
</dbReference>
<dbReference type="SUPFAM" id="SSF63380">
    <property type="entry name" value="Riboflavin synthase domain-like"/>
    <property type="match status" value="1"/>
</dbReference>
<evidence type="ECO:0000256" key="4">
    <source>
        <dbReference type="ARBA" id="ARBA00023002"/>
    </source>
</evidence>
<dbReference type="GO" id="GO:0051537">
    <property type="term" value="F:2 iron, 2 sulfur cluster binding"/>
    <property type="evidence" value="ECO:0007669"/>
    <property type="project" value="UniProtKB-KW"/>
</dbReference>
<dbReference type="SUPFAM" id="SSF52343">
    <property type="entry name" value="Ferredoxin reductase-like, C-terminal NADP-linked domain"/>
    <property type="match status" value="1"/>
</dbReference>
<keyword evidence="5" id="KW-0408">Iron</keyword>
<protein>
    <recommendedName>
        <fullName evidence="12">Oxidoreductase</fullName>
    </recommendedName>
</protein>
<evidence type="ECO:0000256" key="7">
    <source>
        <dbReference type="SAM" id="MobiDB-lite"/>
    </source>
</evidence>
<accession>A0A261UIK4</accession>
<dbReference type="CDD" id="cd06185">
    <property type="entry name" value="PDR_like"/>
    <property type="match status" value="1"/>
</dbReference>
<dbReference type="Proteomes" id="UP000215767">
    <property type="component" value="Unassembled WGS sequence"/>
</dbReference>
<evidence type="ECO:0000256" key="2">
    <source>
        <dbReference type="ARBA" id="ARBA00022714"/>
    </source>
</evidence>
<dbReference type="PROSITE" id="PS51085">
    <property type="entry name" value="2FE2S_FER_2"/>
    <property type="match status" value="1"/>
</dbReference>
<dbReference type="PROSITE" id="PS00197">
    <property type="entry name" value="2FE2S_FER_1"/>
    <property type="match status" value="1"/>
</dbReference>
<feature type="region of interest" description="Disordered" evidence="7">
    <location>
        <begin position="219"/>
        <end position="242"/>
    </location>
</feature>
<dbReference type="GO" id="GO:0016491">
    <property type="term" value="F:oxidoreductase activity"/>
    <property type="evidence" value="ECO:0007669"/>
    <property type="project" value="UniProtKB-KW"/>
</dbReference>
<dbReference type="Pfam" id="PF00111">
    <property type="entry name" value="Fer2"/>
    <property type="match status" value="1"/>
</dbReference>
<dbReference type="InterPro" id="IPR039261">
    <property type="entry name" value="FNR_nucleotide-bd"/>
</dbReference>
<reference evidence="11" key="1">
    <citation type="submission" date="2017-05" db="EMBL/GenBank/DDBJ databases">
        <title>Complete and WGS of Bordetella genogroups.</title>
        <authorList>
            <person name="Spilker T."/>
            <person name="Lipuma J."/>
        </authorList>
    </citation>
    <scope>NUCLEOTIDE SEQUENCE [LARGE SCALE GENOMIC DNA]</scope>
    <source>
        <strain evidence="11">AU8856</strain>
    </source>
</reference>
<gene>
    <name evidence="10" type="ORF">CAL28_15035</name>
</gene>
<dbReference type="InterPro" id="IPR001041">
    <property type="entry name" value="2Fe-2S_ferredoxin-type"/>
</dbReference>
<dbReference type="SUPFAM" id="SSF54292">
    <property type="entry name" value="2Fe-2S ferredoxin-like"/>
    <property type="match status" value="1"/>
</dbReference>
<organism evidence="10 11">
    <name type="scientific">Bordetella genomosp. 11</name>
    <dbReference type="NCBI Taxonomy" id="1416808"/>
    <lineage>
        <taxon>Bacteria</taxon>
        <taxon>Pseudomonadati</taxon>
        <taxon>Pseudomonadota</taxon>
        <taxon>Betaproteobacteria</taxon>
        <taxon>Burkholderiales</taxon>
        <taxon>Alcaligenaceae</taxon>
        <taxon>Bordetella</taxon>
    </lineage>
</organism>
<name>A0A261UIK4_9BORD</name>
<dbReference type="InterPro" id="IPR017927">
    <property type="entry name" value="FAD-bd_FR_type"/>
</dbReference>
<keyword evidence="2" id="KW-0001">2Fe-2S</keyword>
<dbReference type="RefSeq" id="WP_094842109.1">
    <property type="nucleotide sequence ID" value="NZ_NEVS01000004.1"/>
</dbReference>
<dbReference type="CDD" id="cd00207">
    <property type="entry name" value="fer2"/>
    <property type="match status" value="1"/>
</dbReference>
<dbReference type="InterPro" id="IPR036010">
    <property type="entry name" value="2Fe-2S_ferredoxin-like_sf"/>
</dbReference>
<keyword evidence="6" id="KW-0411">Iron-sulfur</keyword>
<comment type="caution">
    <text evidence="10">The sequence shown here is derived from an EMBL/GenBank/DDBJ whole genome shotgun (WGS) entry which is preliminary data.</text>
</comment>
<keyword evidence="4" id="KW-0560">Oxidoreductase</keyword>
<dbReference type="Gene3D" id="2.40.30.10">
    <property type="entry name" value="Translation factors"/>
    <property type="match status" value="1"/>
</dbReference>
<dbReference type="PRINTS" id="PR00409">
    <property type="entry name" value="PHDIOXRDTASE"/>
</dbReference>
<keyword evidence="11" id="KW-1185">Reference proteome</keyword>
<dbReference type="Gene3D" id="3.40.50.80">
    <property type="entry name" value="Nucleotide-binding domain of ferredoxin-NADP reductase (FNR) module"/>
    <property type="match status" value="1"/>
</dbReference>
<evidence type="ECO:0000256" key="6">
    <source>
        <dbReference type="ARBA" id="ARBA00023014"/>
    </source>
</evidence>
<dbReference type="InterPro" id="IPR017938">
    <property type="entry name" value="Riboflavin_synthase-like_b-brl"/>
</dbReference>
<evidence type="ECO:0000313" key="10">
    <source>
        <dbReference type="EMBL" id="OZI60703.1"/>
    </source>
</evidence>
<feature type="domain" description="2Fe-2S ferredoxin-type" evidence="8">
    <location>
        <begin position="242"/>
        <end position="327"/>
    </location>
</feature>
<dbReference type="InterPro" id="IPR012675">
    <property type="entry name" value="Beta-grasp_dom_sf"/>
</dbReference>
<dbReference type="PANTHER" id="PTHR47354:SF1">
    <property type="entry name" value="CARNITINE MONOOXYGENASE REDUCTASE SUBUNIT"/>
    <property type="match status" value="1"/>
</dbReference>
<evidence type="ECO:0000256" key="5">
    <source>
        <dbReference type="ARBA" id="ARBA00023004"/>
    </source>
</evidence>
<dbReference type="OrthoDB" id="544091at2"/>
<evidence type="ECO:0000256" key="1">
    <source>
        <dbReference type="ARBA" id="ARBA00022630"/>
    </source>
</evidence>
<dbReference type="GO" id="GO:0046872">
    <property type="term" value="F:metal ion binding"/>
    <property type="evidence" value="ECO:0007669"/>
    <property type="project" value="UniProtKB-KW"/>
</dbReference>
<feature type="domain" description="FAD-binding FR-type" evidence="9">
    <location>
        <begin position="7"/>
        <end position="109"/>
    </location>
</feature>
<dbReference type="Gene3D" id="3.10.20.30">
    <property type="match status" value="1"/>
</dbReference>